<evidence type="ECO:0000313" key="3">
    <source>
        <dbReference type="Proteomes" id="UP000008385"/>
    </source>
</evidence>
<dbReference type="GO" id="GO:0016757">
    <property type="term" value="F:glycosyltransferase activity"/>
    <property type="evidence" value="ECO:0007669"/>
    <property type="project" value="UniProtKB-KW"/>
</dbReference>
<dbReference type="eggNOG" id="COG0463">
    <property type="taxonomic scope" value="Bacteria"/>
</dbReference>
<dbReference type="Gene3D" id="3.90.550.10">
    <property type="entry name" value="Spore Coat Polysaccharide Biosynthesis Protein SpsA, Chain A"/>
    <property type="match status" value="1"/>
</dbReference>
<name>F5Y4L3_RAMTT</name>
<dbReference type="EMBL" id="CP000245">
    <property type="protein sequence ID" value="AEG91331.1"/>
    <property type="molecule type" value="Genomic_DNA"/>
</dbReference>
<dbReference type="PANTHER" id="PTHR48090:SF7">
    <property type="entry name" value="RFBJ PROTEIN"/>
    <property type="match status" value="1"/>
</dbReference>
<organism evidence="2 3">
    <name type="scientific">Ramlibacter tataouinensis (strain ATCC BAA-407 / DSM 14655 / LMG 21543 / TTB310)</name>
    <dbReference type="NCBI Taxonomy" id="365046"/>
    <lineage>
        <taxon>Bacteria</taxon>
        <taxon>Pseudomonadati</taxon>
        <taxon>Pseudomonadota</taxon>
        <taxon>Betaproteobacteria</taxon>
        <taxon>Burkholderiales</taxon>
        <taxon>Comamonadaceae</taxon>
        <taxon>Ramlibacter</taxon>
    </lineage>
</organism>
<gene>
    <name evidence="2" type="ordered locus">Rta_02660</name>
</gene>
<dbReference type="PANTHER" id="PTHR48090">
    <property type="entry name" value="UNDECAPRENYL-PHOSPHATE 4-DEOXY-4-FORMAMIDO-L-ARABINOSE TRANSFERASE-RELATED"/>
    <property type="match status" value="1"/>
</dbReference>
<protein>
    <submittedName>
        <fullName evidence="2">Candidate dolichyl-phosphate b-D-mannosyltransferase, Glycosyltransferase Family 2</fullName>
    </submittedName>
</protein>
<dbReference type="SUPFAM" id="SSF53448">
    <property type="entry name" value="Nucleotide-diphospho-sugar transferases"/>
    <property type="match status" value="1"/>
</dbReference>
<keyword evidence="2" id="KW-0808">Transferase</keyword>
<keyword evidence="2" id="KW-0328">Glycosyltransferase</keyword>
<proteinExistence type="predicted"/>
<feature type="domain" description="Glycosyltransferase 2-like" evidence="1">
    <location>
        <begin position="2"/>
        <end position="96"/>
    </location>
</feature>
<dbReference type="HOGENOM" id="CLU_033536_7_0_4"/>
<dbReference type="InterPro" id="IPR050256">
    <property type="entry name" value="Glycosyltransferase_2"/>
</dbReference>
<dbReference type="STRING" id="365046.Rta_02660"/>
<reference evidence="3" key="1">
    <citation type="submission" date="2006-01" db="EMBL/GenBank/DDBJ databases">
        <title>Genome of the cyst-dividing bacterium Ramlibacter tataouinensis.</title>
        <authorList>
            <person name="Barakat M."/>
            <person name="Ortet P."/>
            <person name="De Luca G."/>
            <person name="Jourlin-Castelli C."/>
            <person name="Ansaldi M."/>
            <person name="Py B."/>
            <person name="Fichant G."/>
            <person name="Coutinho P."/>
            <person name="Voulhoux R."/>
            <person name="Bastien O."/>
            <person name="Roy S."/>
            <person name="Marechal E."/>
            <person name="Henrissat B."/>
            <person name="Quentin Y."/>
            <person name="Noirot P."/>
            <person name="Filloux A."/>
            <person name="Mejean V."/>
            <person name="DuBow M."/>
            <person name="Barras F."/>
            <person name="Heulin T."/>
        </authorList>
    </citation>
    <scope>NUCLEOTIDE SEQUENCE [LARGE SCALE GENOMIC DNA]</scope>
    <source>
        <strain evidence="3">ATCC BAA-407 / DSM 14655 / LMG 21543 / TTB310</strain>
    </source>
</reference>
<dbReference type="InterPro" id="IPR001173">
    <property type="entry name" value="Glyco_trans_2-like"/>
</dbReference>
<dbReference type="CDD" id="cd04179">
    <property type="entry name" value="DPM_DPG-synthase_like"/>
    <property type="match status" value="1"/>
</dbReference>
<dbReference type="KEGG" id="rta:Rta_02660"/>
<evidence type="ECO:0000259" key="1">
    <source>
        <dbReference type="Pfam" id="PF00535"/>
    </source>
</evidence>
<dbReference type="InterPro" id="IPR029044">
    <property type="entry name" value="Nucleotide-diphossugar_trans"/>
</dbReference>
<sequence length="219" mass="24153">MWVVVDGSTDGTPEGLRQLAQGDPGLRVLVLPRNSGKGAAVLHGLEAAAAEGFTHALTMDSDGQHPADLIPRFMAASQQQPGAMVLGKPVFDASAPALRVNGRKVSNGWANLETLWAGIGDSLYGFRVYPIEPLRQVMRGQRWMRRFDFDPEAVVRMCWRGVPPVNLPAPVKYFRPDEGGVSHFNYLRDNLLLTWMHSRLFLGFLARLPALAVRRLAGR</sequence>
<dbReference type="PATRIC" id="fig|365046.3.peg.275"/>
<evidence type="ECO:0000313" key="2">
    <source>
        <dbReference type="EMBL" id="AEG91331.1"/>
    </source>
</evidence>
<reference evidence="2 3" key="2">
    <citation type="journal article" date="2011" name="PLoS ONE">
        <title>The Cyst-Dividing Bacterium Ramlibacter tataouinensis TTB310 Genome Reveals a Well-Stocked Toolbox for Adaptation to a Desert Environment.</title>
        <authorList>
            <person name="De Luca G."/>
            <person name="Barakat M."/>
            <person name="Ortet P."/>
            <person name="Fochesato S."/>
            <person name="Jourlin-Castelli C."/>
            <person name="Ansaldi M."/>
            <person name="Py B."/>
            <person name="Fichant G."/>
            <person name="Coutinho P.M."/>
            <person name="Voulhoux R."/>
            <person name="Bastien O."/>
            <person name="Marechal E."/>
            <person name="Henrissat B."/>
            <person name="Quentin Y."/>
            <person name="Noirot P."/>
            <person name="Filloux A."/>
            <person name="Mejean V."/>
            <person name="Dubow M.S."/>
            <person name="Barras F."/>
            <person name="Barbe V."/>
            <person name="Weissenbach J."/>
            <person name="Mihalcescu I."/>
            <person name="Vermeglio A."/>
            <person name="Achouak W."/>
            <person name="Heulin T."/>
        </authorList>
    </citation>
    <scope>NUCLEOTIDE SEQUENCE [LARGE SCALE GENOMIC DNA]</scope>
    <source>
        <strain evidence="3">ATCC BAA-407 / DSM 14655 / LMG 21543 / TTB310</strain>
    </source>
</reference>
<accession>F5Y4L3</accession>
<dbReference type="Pfam" id="PF00535">
    <property type="entry name" value="Glycos_transf_2"/>
    <property type="match status" value="1"/>
</dbReference>
<keyword evidence="3" id="KW-1185">Reference proteome</keyword>
<dbReference type="AlphaFoldDB" id="F5Y4L3"/>
<dbReference type="Proteomes" id="UP000008385">
    <property type="component" value="Chromosome"/>
</dbReference>